<organism evidence="7 8">
    <name type="scientific">Polynucleobacter asymbioticus</name>
    <dbReference type="NCBI Taxonomy" id="576611"/>
    <lineage>
        <taxon>Bacteria</taxon>
        <taxon>Pseudomonadati</taxon>
        <taxon>Pseudomonadota</taxon>
        <taxon>Betaproteobacteria</taxon>
        <taxon>Burkholderiales</taxon>
        <taxon>Burkholderiaceae</taxon>
        <taxon>Polynucleobacter</taxon>
    </lineage>
</organism>
<comment type="cofactor">
    <cofactor evidence="1 5">
        <name>Zn(2+)</name>
        <dbReference type="ChEBI" id="CHEBI:29105"/>
    </cofactor>
</comment>
<dbReference type="Gene3D" id="3.90.180.10">
    <property type="entry name" value="Medium-chain alcohol dehydrogenases, catalytic domain"/>
    <property type="match status" value="1"/>
</dbReference>
<dbReference type="AlphaFoldDB" id="A0AAC9ITN8"/>
<keyword evidence="2 5" id="KW-0479">Metal-binding</keyword>
<dbReference type="SMART" id="SM00829">
    <property type="entry name" value="PKS_ER"/>
    <property type="match status" value="1"/>
</dbReference>
<comment type="similarity">
    <text evidence="5">Belongs to the zinc-containing alcohol dehydrogenase family.</text>
</comment>
<dbReference type="InterPro" id="IPR013149">
    <property type="entry name" value="ADH-like_C"/>
</dbReference>
<evidence type="ECO:0000256" key="4">
    <source>
        <dbReference type="ARBA" id="ARBA00023002"/>
    </source>
</evidence>
<dbReference type="FunFam" id="3.40.50.720:FF:000022">
    <property type="entry name" value="Cinnamyl alcohol dehydrogenase"/>
    <property type="match status" value="1"/>
</dbReference>
<dbReference type="InterPro" id="IPR011032">
    <property type="entry name" value="GroES-like_sf"/>
</dbReference>
<dbReference type="InterPro" id="IPR002328">
    <property type="entry name" value="ADH_Zn_CS"/>
</dbReference>
<dbReference type="InterPro" id="IPR036291">
    <property type="entry name" value="NAD(P)-bd_dom_sf"/>
</dbReference>
<proteinExistence type="inferred from homology"/>
<evidence type="ECO:0000256" key="2">
    <source>
        <dbReference type="ARBA" id="ARBA00022723"/>
    </source>
</evidence>
<dbReference type="InterPro" id="IPR029752">
    <property type="entry name" value="D-isomer_DH_CS1"/>
</dbReference>
<name>A0AAC9ITN8_9BURK</name>
<dbReference type="PANTHER" id="PTHR42683">
    <property type="entry name" value="ALDEHYDE REDUCTASE"/>
    <property type="match status" value="1"/>
</dbReference>
<dbReference type="GO" id="GO:0008270">
    <property type="term" value="F:zinc ion binding"/>
    <property type="evidence" value="ECO:0007669"/>
    <property type="project" value="InterPro"/>
</dbReference>
<dbReference type="Gene3D" id="3.40.50.720">
    <property type="entry name" value="NAD(P)-binding Rossmann-like Domain"/>
    <property type="match status" value="1"/>
</dbReference>
<sequence>MSATSSYAALSATSLLAPLKIERRKLGENDVQIAIEFCGVCHSDIHMARNEWGGAHYPVVPGHEIIGKVTAVGGNVTIFKIGQRVGAGYIGNSCKVCPSCKADFEQYCIEGFDPIFNSPTKDPGGFTYGGYSKSIVVNKDVVLAVPTGLDPAGAAPLLCAGITTYSPLRHWGVKPGMTVGIIGLGGLGHMGVKLSHAMGAKTVMITTSKNKAADAMKLGADEVLISTDSVAMKSMSRQFDFLLNTIPGPHDYNHYMDLLKVDGTMCIVGSIGPTAELNTEPLIYGRRSIAGSMVGGIKETQEMLYFCAKHQIVADIELISMDQINQAYERILKNDVKYRFVIDMSTLT</sequence>
<dbReference type="SUPFAM" id="SSF51735">
    <property type="entry name" value="NAD(P)-binding Rossmann-fold domains"/>
    <property type="match status" value="1"/>
</dbReference>
<dbReference type="Pfam" id="PF00107">
    <property type="entry name" value="ADH_zinc_N"/>
    <property type="match status" value="1"/>
</dbReference>
<evidence type="ECO:0000256" key="5">
    <source>
        <dbReference type="RuleBase" id="RU361277"/>
    </source>
</evidence>
<dbReference type="CDD" id="cd05283">
    <property type="entry name" value="CAD1"/>
    <property type="match status" value="1"/>
</dbReference>
<evidence type="ECO:0000313" key="8">
    <source>
        <dbReference type="Proteomes" id="UP000182060"/>
    </source>
</evidence>
<evidence type="ECO:0000256" key="1">
    <source>
        <dbReference type="ARBA" id="ARBA00001947"/>
    </source>
</evidence>
<evidence type="ECO:0000259" key="6">
    <source>
        <dbReference type="SMART" id="SM00829"/>
    </source>
</evidence>
<dbReference type="EMBL" id="CP015017">
    <property type="protein sequence ID" value="APC00757.1"/>
    <property type="molecule type" value="Genomic_DNA"/>
</dbReference>
<dbReference type="SUPFAM" id="SSF50129">
    <property type="entry name" value="GroES-like"/>
    <property type="match status" value="1"/>
</dbReference>
<dbReference type="Proteomes" id="UP000182060">
    <property type="component" value="Chromosome"/>
</dbReference>
<evidence type="ECO:0000256" key="3">
    <source>
        <dbReference type="ARBA" id="ARBA00022833"/>
    </source>
</evidence>
<gene>
    <name evidence="7" type="ORF">AOC25_03500</name>
</gene>
<dbReference type="Pfam" id="PF08240">
    <property type="entry name" value="ADH_N"/>
    <property type="match status" value="1"/>
</dbReference>
<reference evidence="7" key="1">
    <citation type="journal article" date="2017" name="Appl. Environ. Microbiol.">
        <title>Microdiversification of a pelagic Polynucleobacter species is mainly driven by acquisition of genomic islands from a partially interspecific gene pool.</title>
        <authorList>
            <person name="Hoetzinger M."/>
            <person name="Hahn M.W."/>
            <person name="Jezberova J."/>
            <person name="Schmidt J."/>
            <person name="Koll U."/>
        </authorList>
    </citation>
    <scope>NUCLEOTIDE SEQUENCE</scope>
    <source>
        <strain evidence="7">MWH-RechtKol4</strain>
    </source>
</reference>
<dbReference type="InterPro" id="IPR047109">
    <property type="entry name" value="CAD-like"/>
</dbReference>
<dbReference type="PROSITE" id="PS00059">
    <property type="entry name" value="ADH_ZINC"/>
    <property type="match status" value="1"/>
</dbReference>
<dbReference type="PROSITE" id="PS00065">
    <property type="entry name" value="D_2_HYDROXYACID_DH_1"/>
    <property type="match status" value="1"/>
</dbReference>
<dbReference type="RefSeq" id="WP_071538928.1">
    <property type="nucleotide sequence ID" value="NZ_CP015016.1"/>
</dbReference>
<protein>
    <submittedName>
        <fullName evidence="7">Hydroxyacid dehydrogenase</fullName>
    </submittedName>
</protein>
<dbReference type="InterPro" id="IPR013154">
    <property type="entry name" value="ADH-like_N"/>
</dbReference>
<dbReference type="InterPro" id="IPR020843">
    <property type="entry name" value="ER"/>
</dbReference>
<feature type="domain" description="Enoyl reductase (ER)" evidence="6">
    <location>
        <begin position="8"/>
        <end position="342"/>
    </location>
</feature>
<keyword evidence="3 5" id="KW-0862">Zinc</keyword>
<keyword evidence="4" id="KW-0560">Oxidoreductase</keyword>
<accession>A0AAC9ITN8</accession>
<evidence type="ECO:0000313" key="7">
    <source>
        <dbReference type="EMBL" id="APC00757.1"/>
    </source>
</evidence>
<dbReference type="GO" id="GO:0008106">
    <property type="term" value="F:alcohol dehydrogenase (NADP+) activity"/>
    <property type="evidence" value="ECO:0007669"/>
    <property type="project" value="UniProtKB-ARBA"/>
</dbReference>